<dbReference type="InterPro" id="IPR048520">
    <property type="entry name" value="LarA_C"/>
</dbReference>
<name>A0A831UBF2_GEOME</name>
<feature type="domain" description="LarA-like N-terminal" evidence="1">
    <location>
        <begin position="5"/>
        <end position="201"/>
    </location>
</feature>
<dbReference type="Gene3D" id="3.90.226.30">
    <property type="match status" value="1"/>
</dbReference>
<feature type="domain" description="Lactate racemase C-terminal" evidence="2">
    <location>
        <begin position="274"/>
        <end position="414"/>
    </location>
</feature>
<evidence type="ECO:0000313" key="3">
    <source>
        <dbReference type="EMBL" id="HEN41445.1"/>
    </source>
</evidence>
<dbReference type="EMBL" id="DSOV01000010">
    <property type="protein sequence ID" value="HEN41445.1"/>
    <property type="molecule type" value="Genomic_DNA"/>
</dbReference>
<dbReference type="Pfam" id="PF21113">
    <property type="entry name" value="LarA_C"/>
    <property type="match status" value="1"/>
</dbReference>
<reference evidence="3" key="1">
    <citation type="journal article" date="2020" name="mSystems">
        <title>Genome- and Community-Level Interaction Insights into Carbon Utilization and Element Cycling Functions of Hydrothermarchaeota in Hydrothermal Sediment.</title>
        <authorList>
            <person name="Zhou Z."/>
            <person name="Liu Y."/>
            <person name="Xu W."/>
            <person name="Pan J."/>
            <person name="Luo Z.H."/>
            <person name="Li M."/>
        </authorList>
    </citation>
    <scope>NUCLEOTIDE SEQUENCE [LARGE SCALE GENOMIC DNA]</scope>
    <source>
        <strain evidence="3">SpSt-349</strain>
    </source>
</reference>
<dbReference type="PANTHER" id="PTHR33171">
    <property type="entry name" value="LAR_N DOMAIN-CONTAINING PROTEIN"/>
    <property type="match status" value="1"/>
</dbReference>
<comment type="caution">
    <text evidence="3">The sequence shown here is derived from an EMBL/GenBank/DDBJ whole genome shotgun (WGS) entry which is preliminary data.</text>
</comment>
<dbReference type="InterPro" id="IPR018657">
    <property type="entry name" value="LarA-like_N"/>
</dbReference>
<protein>
    <submittedName>
        <fullName evidence="3">Nickel-dependent lactate racemase</fullName>
    </submittedName>
</protein>
<dbReference type="Gene3D" id="3.40.50.11440">
    <property type="match status" value="1"/>
</dbReference>
<proteinExistence type="predicted"/>
<dbReference type="GO" id="GO:0050043">
    <property type="term" value="F:lactate racemase activity"/>
    <property type="evidence" value="ECO:0007669"/>
    <property type="project" value="InterPro"/>
</dbReference>
<dbReference type="InterPro" id="IPR048068">
    <property type="entry name" value="LarA-like"/>
</dbReference>
<dbReference type="PANTHER" id="PTHR33171:SF17">
    <property type="entry name" value="LARA-LIKE N-TERMINAL DOMAIN-CONTAINING PROTEIN"/>
    <property type="match status" value="1"/>
</dbReference>
<dbReference type="NCBIfam" id="NF033504">
    <property type="entry name" value="Ni_dep_LarA"/>
    <property type="match status" value="1"/>
</dbReference>
<organism evidence="3">
    <name type="scientific">Geobacter metallireducens</name>
    <dbReference type="NCBI Taxonomy" id="28232"/>
    <lineage>
        <taxon>Bacteria</taxon>
        <taxon>Pseudomonadati</taxon>
        <taxon>Thermodesulfobacteriota</taxon>
        <taxon>Desulfuromonadia</taxon>
        <taxon>Geobacterales</taxon>
        <taxon>Geobacteraceae</taxon>
        <taxon>Geobacter</taxon>
    </lineage>
</organism>
<evidence type="ECO:0000259" key="1">
    <source>
        <dbReference type="Pfam" id="PF09861"/>
    </source>
</evidence>
<gene>
    <name evidence="3" type="primary">larA</name>
    <name evidence="3" type="ORF">ENQ87_03575</name>
</gene>
<evidence type="ECO:0000259" key="2">
    <source>
        <dbReference type="Pfam" id="PF21113"/>
    </source>
</evidence>
<accession>A0A831UBF2</accession>
<dbReference type="InterPro" id="IPR043166">
    <property type="entry name" value="LarA-like_C"/>
</dbReference>
<sequence length="426" mass="46283">MELHYGDSSFHLTLPPGRLLAVIRPEAVAPADGPEAIIAAALDRCAGVIGTFRPGERVVIITSDITRYTGSEIYLPLLAERLIAAGIRERDLEILVALGIHRKQTEHEHRKILGPLHGRIRVVDHDCDDPGELAFIGRTSNGIEVTVNRRVTEADRVILTGTIGFHYFAGFGGGRKSILPGVAARATCMASHFAVLNPGEGSGKNPLATTGNLAGNPVHGAMVEACAMVEPDFILNTVLSPDKRIMAAFAGHWREAHEEGCRYYAERFARPLREKADLVVVSCGGFPKDINVIQSHKAMEYGSQALKEGGVMVLLAQCRDGYGNATFFDWFRFTDLASFEARLRSHYEINGQTAYSLLQKARKFRIILVSDLPPEEVRTMGLTPARTLDEAMATAAALLPADYTAYVIPEGGTVLPVVGCTKLTPK</sequence>
<dbReference type="InterPro" id="IPR047926">
    <property type="entry name" value="Ni_dep_LarA"/>
</dbReference>
<dbReference type="AlphaFoldDB" id="A0A831UBF2"/>
<dbReference type="Pfam" id="PF09861">
    <property type="entry name" value="Lar_N"/>
    <property type="match status" value="1"/>
</dbReference>